<evidence type="ECO:0000313" key="1">
    <source>
        <dbReference type="EMBL" id="PWW26615.1"/>
    </source>
</evidence>
<comment type="caution">
    <text evidence="1">The sequence shown here is derived from an EMBL/GenBank/DDBJ whole genome shotgun (WGS) entry which is preliminary data.</text>
</comment>
<dbReference type="EMBL" id="QGTW01000010">
    <property type="protein sequence ID" value="PWW26615.1"/>
    <property type="molecule type" value="Genomic_DNA"/>
</dbReference>
<sequence length="319" mass="37295">MQEQIEVFNQQFQPIMNTEQDAFRLYIVGKKLKEGTTSSYDDVDPKEVIIDDSIQEWLLRTTKSMLSSLLEYEIVNIQDVDEGGESIRRYIQMTELNQLARWQEIIVQDQIEGNAHQLINDSDFKPKTIIASFRINDQTIYFLKVISESVLMKTRTIWNWNVARGQYELDENTNKRLFLDEQWDGIIFENNVVLYNESKILSLFKYYEKFREAAEQVVENIKELGWLSEEADLLRFIGSQVSLQKKLARAANYSFEGIQRDRVVNLINQGTISLNLDEEGKIVCTTKEEAKVVVDVILDNFVTSMITDERYRALNKSRL</sequence>
<dbReference type="OrthoDB" id="2988409at2"/>
<accession>A0A2V2ZRE0</accession>
<protein>
    <submittedName>
        <fullName evidence="1">Uncharacterized protein DUF4868</fullName>
    </submittedName>
</protein>
<dbReference type="Proteomes" id="UP000247150">
    <property type="component" value="Unassembled WGS sequence"/>
</dbReference>
<name>A0A2V2ZRE0_9BACI</name>
<dbReference type="InterPro" id="IPR032359">
    <property type="entry name" value="KwaB-like"/>
</dbReference>
<organism evidence="1 2">
    <name type="scientific">Cytobacillus oceanisediminis</name>
    <dbReference type="NCBI Taxonomy" id="665099"/>
    <lineage>
        <taxon>Bacteria</taxon>
        <taxon>Bacillati</taxon>
        <taxon>Bacillota</taxon>
        <taxon>Bacilli</taxon>
        <taxon>Bacillales</taxon>
        <taxon>Bacillaceae</taxon>
        <taxon>Cytobacillus</taxon>
    </lineage>
</organism>
<gene>
    <name evidence="1" type="ORF">DFO73_110189</name>
</gene>
<dbReference type="Pfam" id="PF16162">
    <property type="entry name" value="KwaB"/>
    <property type="match status" value="1"/>
</dbReference>
<reference evidence="1 2" key="1">
    <citation type="submission" date="2018-05" db="EMBL/GenBank/DDBJ databases">
        <title>Freshwater and sediment microbial communities from various areas in North America, analyzing microbe dynamics in response to fracking.</title>
        <authorList>
            <person name="Lamendella R."/>
        </authorList>
    </citation>
    <scope>NUCLEOTIDE SEQUENCE [LARGE SCALE GENOMIC DNA]</scope>
    <source>
        <strain evidence="1 2">15_TX</strain>
    </source>
</reference>
<dbReference type="AlphaFoldDB" id="A0A2V2ZRE0"/>
<evidence type="ECO:0000313" key="2">
    <source>
        <dbReference type="Proteomes" id="UP000247150"/>
    </source>
</evidence>
<dbReference type="RefSeq" id="WP_110066192.1">
    <property type="nucleotide sequence ID" value="NZ_QGTW01000010.1"/>
</dbReference>
<proteinExistence type="predicted"/>